<evidence type="ECO:0000256" key="9">
    <source>
        <dbReference type="ARBA" id="ARBA00022833"/>
    </source>
</evidence>
<sequence>MVSPVVMTSTERIRLLAMVVFAVVVTALFIVFRAAAPGIVALSFEQAITVRDFPALEAYSQLNQIAVKPHPFNSTENVRIYHYLLDTLNGYKNSSKADMQVLEFDSTLSFPQLLVYFPGTTNATVMVSAHFDSREMSPGASDDGAGVTVLLQMVRLFSLEANKSQNSVLFFFNNGEEKHPVNSTDATVLHSGLAYNPNPEIIGLEGSARFILSPKWNNFVKNIKVVVNLEGGGGGGKPILMRSTTDRLSNLYTTLPYPHMNSVFNAIIALLDSRTDYEVYRQSGIPSLDICYYENRRYYHTKEDSIDHISPEDVQYMGSNTLAVVKQLRQAEWINDLKVDPSPSPFYDHFGGRSGVVLSPLVRWLVVGVIILGLLGTVLVNFKQLKIHHKEHTAVRHLWIHSFYNTSAAVVGFVMASVAVLAPFTSGFFGKNASTVQWTSHHFLYWVHNNLALSISGLIIGSVVSVGFIIGNLPMMYLVGAIGVARVLVFSVYGGFHEYLTPTQNEIVRCAIIVALSVYPTVLLLDIILDIARATLGMVMAVMAPALIAYTGAIILPIFVGIESMNGRRILVIGLTIAAICLSIFSLIRASV</sequence>
<dbReference type="GO" id="GO:0006508">
    <property type="term" value="P:proteolysis"/>
    <property type="evidence" value="ECO:0007669"/>
    <property type="project" value="UniProtKB-KW"/>
</dbReference>
<keyword evidence="17" id="KW-1185">Reference proteome</keyword>
<dbReference type="GO" id="GO:0008235">
    <property type="term" value="F:metalloexopeptidase activity"/>
    <property type="evidence" value="ECO:0007669"/>
    <property type="project" value="InterPro"/>
</dbReference>
<evidence type="ECO:0000256" key="13">
    <source>
        <dbReference type="RuleBase" id="RU361240"/>
    </source>
</evidence>
<gene>
    <name evidence="16" type="ORF">BCR33DRAFT_817397</name>
</gene>
<feature type="transmembrane region" description="Helical" evidence="14">
    <location>
        <begin position="508"/>
        <end position="529"/>
    </location>
</feature>
<dbReference type="AlphaFoldDB" id="A0A1Y2CBA2"/>
<dbReference type="InterPro" id="IPR007484">
    <property type="entry name" value="Peptidase_M28"/>
</dbReference>
<evidence type="ECO:0000256" key="12">
    <source>
        <dbReference type="ARBA" id="ARBA00023180"/>
    </source>
</evidence>
<reference evidence="16 17" key="1">
    <citation type="submission" date="2016-07" db="EMBL/GenBank/DDBJ databases">
        <title>Pervasive Adenine N6-methylation of Active Genes in Fungi.</title>
        <authorList>
            <consortium name="DOE Joint Genome Institute"/>
            <person name="Mondo S.J."/>
            <person name="Dannebaum R.O."/>
            <person name="Kuo R.C."/>
            <person name="Labutti K."/>
            <person name="Haridas S."/>
            <person name="Kuo A."/>
            <person name="Salamov A."/>
            <person name="Ahrendt S.R."/>
            <person name="Lipzen A."/>
            <person name="Sullivan W."/>
            <person name="Andreopoulos W.B."/>
            <person name="Clum A."/>
            <person name="Lindquist E."/>
            <person name="Daum C."/>
            <person name="Ramamoorthy G.K."/>
            <person name="Gryganskyi A."/>
            <person name="Culley D."/>
            <person name="Magnuson J.K."/>
            <person name="James T.Y."/>
            <person name="O'Malley M.A."/>
            <person name="Stajich J.E."/>
            <person name="Spatafora J.W."/>
            <person name="Visel A."/>
            <person name="Grigoriev I.V."/>
        </authorList>
    </citation>
    <scope>NUCLEOTIDE SEQUENCE [LARGE SCALE GENOMIC DNA]</scope>
    <source>
        <strain evidence="16 17">JEL800</strain>
    </source>
</reference>
<feature type="transmembrane region" description="Helical" evidence="14">
    <location>
        <begin position="403"/>
        <end position="425"/>
    </location>
</feature>
<evidence type="ECO:0000256" key="3">
    <source>
        <dbReference type="ARBA" id="ARBA00004128"/>
    </source>
</evidence>
<dbReference type="EMBL" id="MCGO01000022">
    <property type="protein sequence ID" value="ORY44313.1"/>
    <property type="molecule type" value="Genomic_DNA"/>
</dbReference>
<keyword evidence="7 14" id="KW-0812">Transmembrane</keyword>
<proteinExistence type="inferred from homology"/>
<feature type="domain" description="Peptidase M28" evidence="15">
    <location>
        <begin position="118"/>
        <end position="324"/>
    </location>
</feature>
<name>A0A1Y2CBA2_9FUNG</name>
<comment type="similarity">
    <text evidence="4 13">Belongs to the peptidase M28 family.</text>
</comment>
<evidence type="ECO:0000256" key="4">
    <source>
        <dbReference type="ARBA" id="ARBA00010918"/>
    </source>
</evidence>
<keyword evidence="14" id="KW-0472">Membrane</keyword>
<feature type="transmembrane region" description="Helical" evidence="14">
    <location>
        <begin position="361"/>
        <end position="382"/>
    </location>
</feature>
<keyword evidence="9 13" id="KW-0862">Zinc</keyword>
<keyword evidence="5" id="KW-0926">Vacuole</keyword>
<dbReference type="GO" id="GO:0005774">
    <property type="term" value="C:vacuolar membrane"/>
    <property type="evidence" value="ECO:0007669"/>
    <property type="project" value="UniProtKB-SubCell"/>
</dbReference>
<dbReference type="OrthoDB" id="76293at2759"/>
<dbReference type="GO" id="GO:0046872">
    <property type="term" value="F:metal ion binding"/>
    <property type="evidence" value="ECO:0007669"/>
    <property type="project" value="UniProtKB-KW"/>
</dbReference>
<keyword evidence="12" id="KW-0325">Glycoprotein</keyword>
<evidence type="ECO:0000256" key="2">
    <source>
        <dbReference type="ARBA" id="ARBA00003273"/>
    </source>
</evidence>
<keyword evidence="6 13" id="KW-0645">Protease</keyword>
<keyword evidence="10 14" id="KW-1133">Transmembrane helix</keyword>
<feature type="transmembrane region" description="Helical" evidence="14">
    <location>
        <begin position="445"/>
        <end position="470"/>
    </location>
</feature>
<dbReference type="Gene3D" id="3.40.630.10">
    <property type="entry name" value="Zn peptidases"/>
    <property type="match status" value="1"/>
</dbReference>
<protein>
    <recommendedName>
        <fullName evidence="13">Peptide hydrolase</fullName>
        <ecNumber evidence="13">3.4.-.-</ecNumber>
    </recommendedName>
</protein>
<feature type="transmembrane region" description="Helical" evidence="14">
    <location>
        <begin position="570"/>
        <end position="588"/>
    </location>
</feature>
<comment type="cofactor">
    <cofactor evidence="1">
        <name>Zn(2+)</name>
        <dbReference type="ChEBI" id="CHEBI:29105"/>
    </cofactor>
</comment>
<evidence type="ECO:0000259" key="15">
    <source>
        <dbReference type="Pfam" id="PF04389"/>
    </source>
</evidence>
<evidence type="ECO:0000313" key="16">
    <source>
        <dbReference type="EMBL" id="ORY44313.1"/>
    </source>
</evidence>
<dbReference type="Proteomes" id="UP000193642">
    <property type="component" value="Unassembled WGS sequence"/>
</dbReference>
<comment type="caution">
    <text evidence="16">The sequence shown here is derived from an EMBL/GenBank/DDBJ whole genome shotgun (WGS) entry which is preliminary data.</text>
</comment>
<dbReference type="PANTHER" id="PTHR12147">
    <property type="entry name" value="METALLOPEPTIDASE M28 FAMILY MEMBER"/>
    <property type="match status" value="1"/>
</dbReference>
<dbReference type="Pfam" id="PF04389">
    <property type="entry name" value="Peptidase_M28"/>
    <property type="match status" value="1"/>
</dbReference>
<feature type="transmembrane region" description="Helical" evidence="14">
    <location>
        <begin position="477"/>
        <end position="496"/>
    </location>
</feature>
<dbReference type="SUPFAM" id="SSF53187">
    <property type="entry name" value="Zn-dependent exopeptidases"/>
    <property type="match status" value="1"/>
</dbReference>
<dbReference type="PANTHER" id="PTHR12147:SF58">
    <property type="entry name" value="VACUOLAR MEMBRANE PROTEASE"/>
    <property type="match status" value="1"/>
</dbReference>
<dbReference type="EC" id="3.4.-.-" evidence="13"/>
<evidence type="ECO:0000256" key="6">
    <source>
        <dbReference type="ARBA" id="ARBA00022670"/>
    </source>
</evidence>
<dbReference type="STRING" id="329046.A0A1Y2CBA2"/>
<keyword evidence="13" id="KW-0479">Metal-binding</keyword>
<dbReference type="InterPro" id="IPR045175">
    <property type="entry name" value="M28_fam"/>
</dbReference>
<feature type="transmembrane region" description="Helical" evidence="14">
    <location>
        <begin position="15"/>
        <end position="36"/>
    </location>
</feature>
<organism evidence="16 17">
    <name type="scientific">Rhizoclosmatium globosum</name>
    <dbReference type="NCBI Taxonomy" id="329046"/>
    <lineage>
        <taxon>Eukaryota</taxon>
        <taxon>Fungi</taxon>
        <taxon>Fungi incertae sedis</taxon>
        <taxon>Chytridiomycota</taxon>
        <taxon>Chytridiomycota incertae sedis</taxon>
        <taxon>Chytridiomycetes</taxon>
        <taxon>Chytridiales</taxon>
        <taxon>Chytriomycetaceae</taxon>
        <taxon>Rhizoclosmatium</taxon>
    </lineage>
</organism>
<evidence type="ECO:0000256" key="11">
    <source>
        <dbReference type="ARBA" id="ARBA00023049"/>
    </source>
</evidence>
<keyword evidence="11" id="KW-0482">Metalloprotease</keyword>
<evidence type="ECO:0000256" key="7">
    <source>
        <dbReference type="ARBA" id="ARBA00022692"/>
    </source>
</evidence>
<evidence type="ECO:0000256" key="1">
    <source>
        <dbReference type="ARBA" id="ARBA00001947"/>
    </source>
</evidence>
<evidence type="ECO:0000256" key="10">
    <source>
        <dbReference type="ARBA" id="ARBA00022989"/>
    </source>
</evidence>
<evidence type="ECO:0000313" key="17">
    <source>
        <dbReference type="Proteomes" id="UP000193642"/>
    </source>
</evidence>
<keyword evidence="8 13" id="KW-0378">Hydrolase</keyword>
<comment type="function">
    <text evidence="2">May be involved in vacuolar sorting and osmoregulation.</text>
</comment>
<evidence type="ECO:0000256" key="14">
    <source>
        <dbReference type="SAM" id="Phobius"/>
    </source>
</evidence>
<evidence type="ECO:0000256" key="5">
    <source>
        <dbReference type="ARBA" id="ARBA00022554"/>
    </source>
</evidence>
<accession>A0A1Y2CBA2</accession>
<feature type="transmembrane region" description="Helical" evidence="14">
    <location>
        <begin position="536"/>
        <end position="558"/>
    </location>
</feature>
<evidence type="ECO:0000256" key="8">
    <source>
        <dbReference type="ARBA" id="ARBA00022801"/>
    </source>
</evidence>
<comment type="subcellular location">
    <subcellularLocation>
        <location evidence="3">Vacuole membrane</location>
        <topology evidence="3">Multi-pass membrane protein</topology>
    </subcellularLocation>
</comment>